<evidence type="ECO:0000256" key="1">
    <source>
        <dbReference type="SAM" id="Phobius"/>
    </source>
</evidence>
<dbReference type="EMBL" id="BOQN01000206">
    <property type="protein sequence ID" value="GIM98242.1"/>
    <property type="molecule type" value="Genomic_DNA"/>
</dbReference>
<keyword evidence="3" id="KW-1185">Reference proteome</keyword>
<keyword evidence="1" id="KW-1133">Transmembrane helix</keyword>
<accession>A0A919WDG3</accession>
<proteinExistence type="predicted"/>
<sequence>MTAAQHHRHVPAAQRLAAGRRDDGYATVWTALTGFILIILAGLIVAAGVVFGAQERGYDLAQAAARAGAQEIDLTLLRTDGQVRLDPARASAAARQFLTRAGATGTVTATTGSVTVTATTRQPTAMLAHLGVDTVAVTATGRATPVTDATG</sequence>
<keyword evidence="1" id="KW-0472">Membrane</keyword>
<dbReference type="Proteomes" id="UP000677082">
    <property type="component" value="Unassembled WGS sequence"/>
</dbReference>
<keyword evidence="1" id="KW-0812">Transmembrane</keyword>
<protein>
    <submittedName>
        <fullName evidence="2">Uncharacterized protein</fullName>
    </submittedName>
</protein>
<comment type="caution">
    <text evidence="2">The sequence shown here is derived from an EMBL/GenBank/DDBJ whole genome shotgun (WGS) entry which is preliminary data.</text>
</comment>
<dbReference type="AlphaFoldDB" id="A0A919WDG3"/>
<gene>
    <name evidence="2" type="ORF">Ato02nite_100350</name>
</gene>
<dbReference type="RefSeq" id="WP_213013879.1">
    <property type="nucleotide sequence ID" value="NZ_BOQN01000206.1"/>
</dbReference>
<reference evidence="2 3" key="1">
    <citation type="submission" date="2021-03" db="EMBL/GenBank/DDBJ databases">
        <title>Whole genome shotgun sequence of Actinoplanes toevensis NBRC 105298.</title>
        <authorList>
            <person name="Komaki H."/>
            <person name="Tamura T."/>
        </authorList>
    </citation>
    <scope>NUCLEOTIDE SEQUENCE [LARGE SCALE GENOMIC DNA]</scope>
    <source>
        <strain evidence="2 3">NBRC 105298</strain>
    </source>
</reference>
<name>A0A919WDG3_9ACTN</name>
<feature type="transmembrane region" description="Helical" evidence="1">
    <location>
        <begin position="28"/>
        <end position="51"/>
    </location>
</feature>
<organism evidence="2 3">
    <name type="scientific">Paractinoplanes toevensis</name>
    <dbReference type="NCBI Taxonomy" id="571911"/>
    <lineage>
        <taxon>Bacteria</taxon>
        <taxon>Bacillati</taxon>
        <taxon>Actinomycetota</taxon>
        <taxon>Actinomycetes</taxon>
        <taxon>Micromonosporales</taxon>
        <taxon>Micromonosporaceae</taxon>
        <taxon>Paractinoplanes</taxon>
    </lineage>
</organism>
<evidence type="ECO:0000313" key="2">
    <source>
        <dbReference type="EMBL" id="GIM98242.1"/>
    </source>
</evidence>
<evidence type="ECO:0000313" key="3">
    <source>
        <dbReference type="Proteomes" id="UP000677082"/>
    </source>
</evidence>